<evidence type="ECO:0000313" key="2">
    <source>
        <dbReference type="Proteomes" id="UP001237642"/>
    </source>
</evidence>
<sequence length="162" mass="18641">MHLIFSQKLPITKCNCSRKLHIMGALTDNLVPDMVEEEDEEIGRLDYVDEQDIYVPSELVGQEVDRGILTVRIKYAGSISLTSEQVLTCQQFQVKIFRVLYNNNYNKLNETLDNHLHKYKKLKEQERSTGFVESPPELCLIIMSPVSVSLFVFICLPQSCIE</sequence>
<comment type="caution">
    <text evidence="1">The sequence shown here is derived from an EMBL/GenBank/DDBJ whole genome shotgun (WGS) entry which is preliminary data.</text>
</comment>
<dbReference type="Proteomes" id="UP001237642">
    <property type="component" value="Unassembled WGS sequence"/>
</dbReference>
<dbReference type="EMBL" id="JAUIZM010000001">
    <property type="protein sequence ID" value="KAK1401512.1"/>
    <property type="molecule type" value="Genomic_DNA"/>
</dbReference>
<protein>
    <submittedName>
        <fullName evidence="1">Uncharacterized protein</fullName>
    </submittedName>
</protein>
<keyword evidence="2" id="KW-1185">Reference proteome</keyword>
<name>A0AAD8JBW8_9APIA</name>
<gene>
    <name evidence="1" type="ORF">POM88_001117</name>
</gene>
<dbReference type="AlphaFoldDB" id="A0AAD8JBW8"/>
<accession>A0AAD8JBW8</accession>
<evidence type="ECO:0000313" key="1">
    <source>
        <dbReference type="EMBL" id="KAK1401512.1"/>
    </source>
</evidence>
<reference evidence="1" key="2">
    <citation type="submission" date="2023-05" db="EMBL/GenBank/DDBJ databases">
        <authorList>
            <person name="Schelkunov M.I."/>
        </authorList>
    </citation>
    <scope>NUCLEOTIDE SEQUENCE</scope>
    <source>
        <strain evidence="1">Hsosn_3</strain>
        <tissue evidence="1">Leaf</tissue>
    </source>
</reference>
<reference evidence="1" key="1">
    <citation type="submission" date="2023-02" db="EMBL/GenBank/DDBJ databases">
        <title>Genome of toxic invasive species Heracleum sosnowskyi carries increased number of genes despite the absence of recent whole-genome duplications.</title>
        <authorList>
            <person name="Schelkunov M."/>
            <person name="Shtratnikova V."/>
            <person name="Makarenko M."/>
            <person name="Klepikova A."/>
            <person name="Omelchenko D."/>
            <person name="Novikova G."/>
            <person name="Obukhova E."/>
            <person name="Bogdanov V."/>
            <person name="Penin A."/>
            <person name="Logacheva M."/>
        </authorList>
    </citation>
    <scope>NUCLEOTIDE SEQUENCE</scope>
    <source>
        <strain evidence="1">Hsosn_3</strain>
        <tissue evidence="1">Leaf</tissue>
    </source>
</reference>
<organism evidence="1 2">
    <name type="scientific">Heracleum sosnowskyi</name>
    <dbReference type="NCBI Taxonomy" id="360622"/>
    <lineage>
        <taxon>Eukaryota</taxon>
        <taxon>Viridiplantae</taxon>
        <taxon>Streptophyta</taxon>
        <taxon>Embryophyta</taxon>
        <taxon>Tracheophyta</taxon>
        <taxon>Spermatophyta</taxon>
        <taxon>Magnoliopsida</taxon>
        <taxon>eudicotyledons</taxon>
        <taxon>Gunneridae</taxon>
        <taxon>Pentapetalae</taxon>
        <taxon>asterids</taxon>
        <taxon>campanulids</taxon>
        <taxon>Apiales</taxon>
        <taxon>Apiaceae</taxon>
        <taxon>Apioideae</taxon>
        <taxon>apioid superclade</taxon>
        <taxon>Tordylieae</taxon>
        <taxon>Tordyliinae</taxon>
        <taxon>Heracleum</taxon>
    </lineage>
</organism>
<proteinExistence type="predicted"/>